<evidence type="ECO:0000256" key="1">
    <source>
        <dbReference type="SAM" id="Phobius"/>
    </source>
</evidence>
<dbReference type="RefSeq" id="WP_377328441.1">
    <property type="nucleotide sequence ID" value="NZ_JBHUMZ010000019.1"/>
</dbReference>
<dbReference type="EMBL" id="JBHUMZ010000019">
    <property type="protein sequence ID" value="MFD2638698.1"/>
    <property type="molecule type" value="Genomic_DNA"/>
</dbReference>
<evidence type="ECO:0000313" key="3">
    <source>
        <dbReference type="Proteomes" id="UP001597452"/>
    </source>
</evidence>
<dbReference type="InterPro" id="IPR025356">
    <property type="entry name" value="DUF4260"/>
</dbReference>
<feature type="transmembrane region" description="Helical" evidence="1">
    <location>
        <begin position="6"/>
        <end position="21"/>
    </location>
</feature>
<dbReference type="Pfam" id="PF14079">
    <property type="entry name" value="DUF4260"/>
    <property type="match status" value="1"/>
</dbReference>
<feature type="transmembrane region" description="Helical" evidence="1">
    <location>
        <begin position="67"/>
        <end position="89"/>
    </location>
</feature>
<accession>A0ABW5Q9U7</accession>
<dbReference type="Proteomes" id="UP001597452">
    <property type="component" value="Unassembled WGS sequence"/>
</dbReference>
<name>A0ABW5Q9U7_9BACI</name>
<evidence type="ECO:0000313" key="2">
    <source>
        <dbReference type="EMBL" id="MFD2638698.1"/>
    </source>
</evidence>
<comment type="caution">
    <text evidence="2">The sequence shown here is derived from an EMBL/GenBank/DDBJ whole genome shotgun (WGS) entry which is preliminary data.</text>
</comment>
<protein>
    <submittedName>
        <fullName evidence="2">DUF4260 domain-containing protein</fullName>
    </submittedName>
</protein>
<keyword evidence="1" id="KW-0472">Membrane</keyword>
<organism evidence="2 3">
    <name type="scientific">Piscibacillus salipiscarius</name>
    <dbReference type="NCBI Taxonomy" id="299480"/>
    <lineage>
        <taxon>Bacteria</taxon>
        <taxon>Bacillati</taxon>
        <taxon>Bacillota</taxon>
        <taxon>Bacilli</taxon>
        <taxon>Bacillales</taxon>
        <taxon>Bacillaceae</taxon>
        <taxon>Piscibacillus</taxon>
    </lineage>
</organism>
<keyword evidence="1" id="KW-0812">Transmembrane</keyword>
<proteinExistence type="predicted"/>
<sequence>MSKILLHLEGLTVLVISLYIYNELDFSWIMFIILLLAPDLGMLGYLINPKIGSVIYNLCHTYLTPALLLGVALIFSSSFMLAISIIWVAHIGMDRGIGYGLKYPSSFKDSHLTRV</sequence>
<feature type="transmembrane region" description="Helical" evidence="1">
    <location>
        <begin position="28"/>
        <end position="47"/>
    </location>
</feature>
<keyword evidence="1" id="KW-1133">Transmembrane helix</keyword>
<gene>
    <name evidence="2" type="ORF">ACFSW4_07475</name>
</gene>
<keyword evidence="3" id="KW-1185">Reference proteome</keyword>
<reference evidence="3" key="1">
    <citation type="journal article" date="2019" name="Int. J. Syst. Evol. Microbiol.">
        <title>The Global Catalogue of Microorganisms (GCM) 10K type strain sequencing project: providing services to taxonomists for standard genome sequencing and annotation.</title>
        <authorList>
            <consortium name="The Broad Institute Genomics Platform"/>
            <consortium name="The Broad Institute Genome Sequencing Center for Infectious Disease"/>
            <person name="Wu L."/>
            <person name="Ma J."/>
        </authorList>
    </citation>
    <scope>NUCLEOTIDE SEQUENCE [LARGE SCALE GENOMIC DNA]</scope>
    <source>
        <strain evidence="3">TISTR 1571</strain>
    </source>
</reference>